<reference evidence="2 3" key="1">
    <citation type="journal article" date="2014" name="Genome Announc.">
        <title>Draft Genome Sequence of the Haloacid-Degrading Burkholderia caribensis Strain MBA4.</title>
        <authorList>
            <person name="Pan Y."/>
            <person name="Kong K.F."/>
            <person name="Tsang J.S."/>
        </authorList>
    </citation>
    <scope>NUCLEOTIDE SEQUENCE [LARGE SCALE GENOMIC DNA]</scope>
    <source>
        <strain evidence="2 3">MBA4</strain>
    </source>
</reference>
<dbReference type="AlphaFoldDB" id="A0A0P0RF81"/>
<dbReference type="GeneID" id="69975249"/>
<keyword evidence="1" id="KW-1133">Transmembrane helix</keyword>
<keyword evidence="1" id="KW-0472">Membrane</keyword>
<name>A0A0P0RF81_9BURK</name>
<dbReference type="EMBL" id="CP012747">
    <property type="protein sequence ID" value="ALL66912.1"/>
    <property type="molecule type" value="Genomic_DNA"/>
</dbReference>
<dbReference type="KEGG" id="bcai:K788_0003143"/>
<feature type="transmembrane region" description="Helical" evidence="1">
    <location>
        <begin position="34"/>
        <end position="56"/>
    </location>
</feature>
<dbReference type="Proteomes" id="UP000019146">
    <property type="component" value="Chromosome 2"/>
</dbReference>
<gene>
    <name evidence="2" type="ORF">K788_0003143</name>
</gene>
<protein>
    <submittedName>
        <fullName evidence="2">Uncharacterized protein</fullName>
    </submittedName>
</protein>
<keyword evidence="1" id="KW-0812">Transmembrane</keyword>
<organism evidence="2 3">
    <name type="scientific">Paraburkholderia caribensis MBA4</name>
    <dbReference type="NCBI Taxonomy" id="1323664"/>
    <lineage>
        <taxon>Bacteria</taxon>
        <taxon>Pseudomonadati</taxon>
        <taxon>Pseudomonadota</taxon>
        <taxon>Betaproteobacteria</taxon>
        <taxon>Burkholderiales</taxon>
        <taxon>Burkholderiaceae</taxon>
        <taxon>Paraburkholderia</taxon>
    </lineage>
</organism>
<accession>A0A0P0RF81</accession>
<proteinExistence type="predicted"/>
<evidence type="ECO:0000313" key="3">
    <source>
        <dbReference type="Proteomes" id="UP000019146"/>
    </source>
</evidence>
<dbReference type="RefSeq" id="WP_148654352.1">
    <property type="nucleotide sequence ID" value="NZ_CP012747.1"/>
</dbReference>
<sequence length="65" mass="7209">MSYLAGWVGGHLAGNRWSGSPRAIPSEAESEFHIVRFALGFSVALFLGLENMFYMAKNVAYLIEK</sequence>
<evidence type="ECO:0000313" key="2">
    <source>
        <dbReference type="EMBL" id="ALL66912.1"/>
    </source>
</evidence>
<evidence type="ECO:0000256" key="1">
    <source>
        <dbReference type="SAM" id="Phobius"/>
    </source>
</evidence>